<reference evidence="1 2" key="1">
    <citation type="submission" date="2023-08" db="EMBL/GenBank/DDBJ databases">
        <title>Genome sequence of Thermaerobacter compostii strain Ins1, a spore-forming filamentous bacterium isolated from a deep geothermal reservoir.</title>
        <authorList>
            <person name="Bregnard D."/>
            <person name="Gonzalez D."/>
            <person name="Junier P."/>
        </authorList>
    </citation>
    <scope>NUCLEOTIDE SEQUENCE [LARGE SCALE GENOMIC DNA]</scope>
    <source>
        <strain evidence="1 2">Ins1</strain>
    </source>
</reference>
<proteinExistence type="predicted"/>
<gene>
    <name evidence="1" type="ORF">Q5761_08115</name>
</gene>
<evidence type="ECO:0000313" key="2">
    <source>
        <dbReference type="Proteomes" id="UP001304683"/>
    </source>
</evidence>
<dbReference type="Proteomes" id="UP001304683">
    <property type="component" value="Chromosome"/>
</dbReference>
<evidence type="ECO:0000313" key="1">
    <source>
        <dbReference type="EMBL" id="WPD18337.1"/>
    </source>
</evidence>
<protein>
    <submittedName>
        <fullName evidence="1">Uncharacterized protein</fullName>
    </submittedName>
</protein>
<name>A0ABZ0QPA6_9FIRM</name>
<dbReference type="RefSeq" id="WP_318750186.1">
    <property type="nucleotide sequence ID" value="NZ_CP132508.1"/>
</dbReference>
<organism evidence="1 2">
    <name type="scientific">Thermaerobacter composti</name>
    <dbReference type="NCBI Taxonomy" id="554949"/>
    <lineage>
        <taxon>Bacteria</taxon>
        <taxon>Bacillati</taxon>
        <taxon>Bacillota</taxon>
        <taxon>Clostridia</taxon>
        <taxon>Eubacteriales</taxon>
        <taxon>Clostridiales Family XVII. Incertae Sedis</taxon>
        <taxon>Thermaerobacter</taxon>
    </lineage>
</organism>
<dbReference type="EMBL" id="CP132508">
    <property type="protein sequence ID" value="WPD18337.1"/>
    <property type="molecule type" value="Genomic_DNA"/>
</dbReference>
<sequence>MGRRGRGYGWLRGAGSAVLALVLLGAVAVPLSVPAVPSTLGPGQAQFAAYALDVASAAFEAPLVRPLIWRYAVRAVHPAAGSSGTCDERPGLGAYRAIVDALGPFGLRLGRAVVECGRTSTRWLVGGGS</sequence>
<accession>A0ABZ0QPA6</accession>
<keyword evidence="2" id="KW-1185">Reference proteome</keyword>